<organism evidence="2 3">
    <name type="scientific">Streptomyces subrutilus</name>
    <dbReference type="NCBI Taxonomy" id="36818"/>
    <lineage>
        <taxon>Bacteria</taxon>
        <taxon>Bacillati</taxon>
        <taxon>Actinomycetota</taxon>
        <taxon>Actinomycetes</taxon>
        <taxon>Kitasatosporales</taxon>
        <taxon>Streptomycetaceae</taxon>
        <taxon>Streptomyces</taxon>
    </lineage>
</organism>
<evidence type="ECO:0000313" key="2">
    <source>
        <dbReference type="EMBL" id="OEJ34406.1"/>
    </source>
</evidence>
<accession>A0A1E5PY09</accession>
<dbReference type="EMBL" id="MEHK01000001">
    <property type="protein sequence ID" value="OEJ34406.1"/>
    <property type="molecule type" value="Genomic_DNA"/>
</dbReference>
<evidence type="ECO:0008006" key="4">
    <source>
        <dbReference type="Google" id="ProtNLM"/>
    </source>
</evidence>
<dbReference type="Proteomes" id="UP000095705">
    <property type="component" value="Unassembled WGS sequence"/>
</dbReference>
<gene>
    <name evidence="2" type="ORF">BGK67_26450</name>
</gene>
<evidence type="ECO:0000256" key="1">
    <source>
        <dbReference type="SAM" id="SignalP"/>
    </source>
</evidence>
<dbReference type="OrthoDB" id="4335951at2"/>
<feature type="chain" id="PRO_5038477803" description="GerMN domain-containing protein" evidence="1">
    <location>
        <begin position="23"/>
        <end position="178"/>
    </location>
</feature>
<keyword evidence="1" id="KW-0732">Signal</keyword>
<dbReference type="PROSITE" id="PS51257">
    <property type="entry name" value="PROKAR_LIPOPROTEIN"/>
    <property type="match status" value="1"/>
</dbReference>
<dbReference type="AlphaFoldDB" id="A0A1E5PY09"/>
<name>A0A1E5PY09_9ACTN</name>
<dbReference type="RefSeq" id="WP_069922598.1">
    <property type="nucleotide sequence ID" value="NZ_MEHK01000001.1"/>
</dbReference>
<proteinExistence type="predicted"/>
<protein>
    <recommendedName>
        <fullName evidence="4">GerMN domain-containing protein</fullName>
    </recommendedName>
</protein>
<comment type="caution">
    <text evidence="2">The sequence shown here is derived from an EMBL/GenBank/DDBJ whole genome shotgun (WGS) entry which is preliminary data.</text>
</comment>
<dbReference type="STRING" id="36818.BGK67_26450"/>
<reference evidence="2 3" key="1">
    <citation type="submission" date="2016-08" db="EMBL/GenBank/DDBJ databases">
        <title>The complete genome of Streptomyces subrutilus 10-1-1.</title>
        <authorList>
            <person name="Chen X."/>
        </authorList>
    </citation>
    <scope>NUCLEOTIDE SEQUENCE [LARGE SCALE GENOMIC DNA]</scope>
    <source>
        <strain evidence="2 3">10-1-1</strain>
    </source>
</reference>
<evidence type="ECO:0000313" key="3">
    <source>
        <dbReference type="Proteomes" id="UP000095705"/>
    </source>
</evidence>
<keyword evidence="3" id="KW-1185">Reference proteome</keyword>
<feature type="signal peptide" evidence="1">
    <location>
        <begin position="1"/>
        <end position="22"/>
    </location>
</feature>
<sequence>MSTTRGRSAAAAAALLSPLLLAGCGIKPTAPVDSGSAATVTVPVPAGSAVLYFVSPDGHLVPSPQRDVPGLAPLQALNRLLDGPGERELAAGLTTQVPSTHGKRLESSAVSFPQRDVMRVQLPFPAADLTSTARRQLVCTLVSTGGREDRFTVALKGTEPALDLEPVGCQGIGERPLA</sequence>